<keyword evidence="4 5" id="KW-0472">Membrane</keyword>
<reference evidence="6" key="1">
    <citation type="submission" date="2021-04" db="EMBL/GenBank/DDBJ databases">
        <title>Genome sequence of Serratia sp. arafor3.</title>
        <authorList>
            <person name="Besaury L."/>
        </authorList>
    </citation>
    <scope>NUCLEOTIDE SEQUENCE</scope>
    <source>
        <strain evidence="6">Arafor3</strain>
    </source>
</reference>
<keyword evidence="3 5" id="KW-1133">Transmembrane helix</keyword>
<feature type="transmembrane region" description="Helical" evidence="5">
    <location>
        <begin position="160"/>
        <end position="180"/>
    </location>
</feature>
<dbReference type="RefSeq" id="WP_248947432.1">
    <property type="nucleotide sequence ID" value="NZ_JAGQDC010000022.1"/>
</dbReference>
<comment type="subcellular location">
    <subcellularLocation>
        <location evidence="1">Membrane</location>
        <topology evidence="1">Multi-pass membrane protein</topology>
    </subcellularLocation>
</comment>
<proteinExistence type="predicted"/>
<feature type="transmembrane region" description="Helical" evidence="5">
    <location>
        <begin position="186"/>
        <end position="209"/>
    </location>
</feature>
<sequence length="446" mass="49378">MKTIIQKVMKFNKKGDASSKAVSNTLWLLGERVGTIVLGMLLSVVMARGLGTEEFGIYNFIMSIVVILTPLTSLGLNAIAVKDFVENKSRELTTLGTTCVLRFFGALAGAAILILIDYIFNVSGSNLFWITLLSLANTFTCFQVLDFWFQSQLNSKMAVLGRFSVLLISSTTKFIALIYFDASLSTILIIQTCELALSGFAFLLIYSLTGGRISKWNADYSVAKSLLSRSWWLILSGVAEIIYLKIDQIMLGKMVGYDEVAIYAVAAKLSETWYFLPTIIMASFFPLLIKARAESSQAYKQSLQLLTTRLFLLAAVIAILVTFLSKPVIYLLYGAQYAESAIVLSIHIWAGVFVFMRAVLSKWLVIENLLRFSLLTHLCGAVLNIVLNLFLIPPYGAIGASVATIISYSVSSYFSLFIFSRTRGMGIVMTKSLLSPVLFFIRLVSR</sequence>
<comment type="caution">
    <text evidence="6">The sequence shown here is derived from an EMBL/GenBank/DDBJ whole genome shotgun (WGS) entry which is preliminary data.</text>
</comment>
<dbReference type="InterPro" id="IPR052556">
    <property type="entry name" value="PolySynth_Transporter"/>
</dbReference>
<dbReference type="CDD" id="cd13128">
    <property type="entry name" value="MATE_Wzx_like"/>
    <property type="match status" value="1"/>
</dbReference>
<feature type="transmembrane region" description="Helical" evidence="5">
    <location>
        <begin position="310"/>
        <end position="335"/>
    </location>
</feature>
<keyword evidence="2 5" id="KW-0812">Transmembrane</keyword>
<dbReference type="Pfam" id="PF01943">
    <property type="entry name" value="Polysacc_synt"/>
    <property type="match status" value="1"/>
</dbReference>
<evidence type="ECO:0000256" key="5">
    <source>
        <dbReference type="SAM" id="Phobius"/>
    </source>
</evidence>
<dbReference type="EMBL" id="JAGQDC010000022">
    <property type="protein sequence ID" value="MCL1031421.1"/>
    <property type="molecule type" value="Genomic_DNA"/>
</dbReference>
<feature type="transmembrane region" description="Helical" evidence="5">
    <location>
        <begin position="230"/>
        <end position="252"/>
    </location>
</feature>
<dbReference type="PANTHER" id="PTHR43424:SF1">
    <property type="entry name" value="LOCUS PUTATIVE PROTEIN 1-RELATED"/>
    <property type="match status" value="1"/>
</dbReference>
<feature type="transmembrane region" description="Helical" evidence="5">
    <location>
        <begin position="21"/>
        <end position="45"/>
    </location>
</feature>
<evidence type="ECO:0000256" key="2">
    <source>
        <dbReference type="ARBA" id="ARBA00022692"/>
    </source>
</evidence>
<feature type="transmembrane region" description="Helical" evidence="5">
    <location>
        <begin position="372"/>
        <end position="392"/>
    </location>
</feature>
<evidence type="ECO:0000313" key="7">
    <source>
        <dbReference type="Proteomes" id="UP001165275"/>
    </source>
</evidence>
<gene>
    <name evidence="6" type="ORF">KAJ71_20720</name>
</gene>
<evidence type="ECO:0000256" key="3">
    <source>
        <dbReference type="ARBA" id="ARBA00022989"/>
    </source>
</evidence>
<feature type="transmembrane region" description="Helical" evidence="5">
    <location>
        <begin position="100"/>
        <end position="120"/>
    </location>
</feature>
<evidence type="ECO:0000256" key="4">
    <source>
        <dbReference type="ARBA" id="ARBA00023136"/>
    </source>
</evidence>
<feature type="transmembrane region" description="Helical" evidence="5">
    <location>
        <begin position="341"/>
        <end position="360"/>
    </location>
</feature>
<evidence type="ECO:0000313" key="6">
    <source>
        <dbReference type="EMBL" id="MCL1031421.1"/>
    </source>
</evidence>
<dbReference type="PANTHER" id="PTHR43424">
    <property type="entry name" value="LOCUS PUTATIVE PROTEIN 1-RELATED"/>
    <property type="match status" value="1"/>
</dbReference>
<keyword evidence="7" id="KW-1185">Reference proteome</keyword>
<organism evidence="6 7">
    <name type="scientific">Serratia silvae</name>
    <dbReference type="NCBI Taxonomy" id="2824122"/>
    <lineage>
        <taxon>Bacteria</taxon>
        <taxon>Pseudomonadati</taxon>
        <taxon>Pseudomonadota</taxon>
        <taxon>Gammaproteobacteria</taxon>
        <taxon>Enterobacterales</taxon>
        <taxon>Yersiniaceae</taxon>
        <taxon>Serratia</taxon>
    </lineage>
</organism>
<name>A0ABT0KHA7_9GAMM</name>
<evidence type="ECO:0000256" key="1">
    <source>
        <dbReference type="ARBA" id="ARBA00004141"/>
    </source>
</evidence>
<dbReference type="Proteomes" id="UP001165275">
    <property type="component" value="Unassembled WGS sequence"/>
</dbReference>
<feature type="transmembrane region" description="Helical" evidence="5">
    <location>
        <begin position="57"/>
        <end position="79"/>
    </location>
</feature>
<feature type="transmembrane region" description="Helical" evidence="5">
    <location>
        <begin position="126"/>
        <end position="148"/>
    </location>
</feature>
<accession>A0ABT0KHA7</accession>
<protein>
    <submittedName>
        <fullName evidence="6">Flippase</fullName>
    </submittedName>
</protein>
<feature type="transmembrane region" description="Helical" evidence="5">
    <location>
        <begin position="398"/>
        <end position="419"/>
    </location>
</feature>
<feature type="transmembrane region" description="Helical" evidence="5">
    <location>
        <begin position="272"/>
        <end position="289"/>
    </location>
</feature>
<dbReference type="InterPro" id="IPR002797">
    <property type="entry name" value="Polysacc_synth"/>
</dbReference>